<dbReference type="SMART" id="SM00729">
    <property type="entry name" value="Elp3"/>
    <property type="match status" value="1"/>
</dbReference>
<keyword evidence="14" id="KW-0812">Transmembrane</keyword>
<dbReference type="Gene3D" id="3.30.750.200">
    <property type="match status" value="1"/>
</dbReference>
<feature type="transmembrane region" description="Helical" evidence="14">
    <location>
        <begin position="633"/>
        <end position="653"/>
    </location>
</feature>
<dbReference type="InterPro" id="IPR039661">
    <property type="entry name" value="ELP3"/>
</dbReference>
<sequence>MECALTDIEDAIPKPMNLFKDQTLMESVVVNMLKIPIKNQKEMGKFIRKEQQRIHESIAHNQLLYTYRCMIRDKKVERNKHYEQFLKSKVVRESSGICQITVVMGPGFKTLEDDAGNKVELNRDPLYSSERTQRLAKEHKHYSCPFNCFYCPDQPGQPRSYLKTEPAVQRANQFDFDPILQFRERTKAIIINGMEAVKIELNIKGGTFSEYDDTYRTDFVHKLYYAANTMFDKDFEKNPRLIKTLEDEIKINETALCGIIGLTVEARPDSIKPEELIKFRRMGITRFEMGVQSIFDTVLKYVNRGCKHQHSVKAMKLLKDNGFKVDIHIMFDLPSSNPDMDKETVNYLVDSPDLQPDQTKLYPCTVVPFTKIEIWYNNYIRNYDTELNPEGLSNVDNRIYKPYAEENLQDIIIEHGKTKLYSTPLIELLIYYLSRIQPWVRVNRIIRDIPGQHYVKMENYHEDMRQILDKEMKKRNLKCMEIRTRELKDKKVDINQAQLVVRKYEASGGTEYFISFETSDQAVLFGFLRLRISKDAGSVFSELKNTAMIRELHVYGKVIPVSQQNESTNKAQHKGFGKQLIKKAEEIALDHGYTRISVIAGVNTRPYYNKLSYLNHPGDGHFQIKTLTRPIKITNIIIPILFVLLSIFILYIYY</sequence>
<evidence type="ECO:0000256" key="11">
    <source>
        <dbReference type="ARBA" id="ARBA00023315"/>
    </source>
</evidence>
<dbReference type="InterPro" id="IPR007197">
    <property type="entry name" value="rSAM"/>
</dbReference>
<dbReference type="EC" id="2.3.1.311" evidence="12"/>
<gene>
    <name evidence="16" type="ORF">Klosneuvirus_5_10</name>
</gene>
<dbReference type="GO" id="GO:0000049">
    <property type="term" value="F:tRNA binding"/>
    <property type="evidence" value="ECO:0007669"/>
    <property type="project" value="UniProtKB-KW"/>
</dbReference>
<evidence type="ECO:0000256" key="3">
    <source>
        <dbReference type="ARBA" id="ARBA00005494"/>
    </source>
</evidence>
<evidence type="ECO:0000256" key="7">
    <source>
        <dbReference type="ARBA" id="ARBA00022723"/>
    </source>
</evidence>
<proteinExistence type="inferred from homology"/>
<keyword evidence="14" id="KW-0472">Membrane</keyword>
<keyword evidence="11" id="KW-0808">Transferase</keyword>
<evidence type="ECO:0000256" key="14">
    <source>
        <dbReference type="SAM" id="Phobius"/>
    </source>
</evidence>
<comment type="similarity">
    <text evidence="3">Belongs to the ELP3 family.</text>
</comment>
<evidence type="ECO:0000256" key="10">
    <source>
        <dbReference type="ARBA" id="ARBA00023014"/>
    </source>
</evidence>
<dbReference type="GO" id="GO:0046872">
    <property type="term" value="F:metal ion binding"/>
    <property type="evidence" value="ECO:0007669"/>
    <property type="project" value="UniProtKB-KW"/>
</dbReference>
<dbReference type="Gene3D" id="3.40.630.30">
    <property type="match status" value="1"/>
</dbReference>
<dbReference type="InterPro" id="IPR058240">
    <property type="entry name" value="rSAM_sf"/>
</dbReference>
<keyword evidence="4" id="KW-0004">4Fe-4S</keyword>
<keyword evidence="8" id="KW-0694">RNA-binding</keyword>
<comment type="pathway">
    <text evidence="2">tRNA modification.</text>
</comment>
<evidence type="ECO:0000313" key="16">
    <source>
        <dbReference type="EMBL" id="ARF12340.1"/>
    </source>
</evidence>
<dbReference type="SUPFAM" id="SSF55729">
    <property type="entry name" value="Acyl-CoA N-acyltransferases (Nat)"/>
    <property type="match status" value="1"/>
</dbReference>
<evidence type="ECO:0000256" key="4">
    <source>
        <dbReference type="ARBA" id="ARBA00022485"/>
    </source>
</evidence>
<evidence type="ECO:0000256" key="8">
    <source>
        <dbReference type="ARBA" id="ARBA00022884"/>
    </source>
</evidence>
<keyword evidence="6" id="KW-0949">S-adenosyl-L-methionine</keyword>
<dbReference type="PANTHER" id="PTHR11135">
    <property type="entry name" value="HISTONE ACETYLTRANSFERASE-RELATED"/>
    <property type="match status" value="1"/>
</dbReference>
<evidence type="ECO:0000256" key="2">
    <source>
        <dbReference type="ARBA" id="ARBA00005217"/>
    </source>
</evidence>
<comment type="catalytic activity">
    <reaction evidence="13">
        <text>uridine(34) in tRNA + acetyl-CoA + S-adenosyl-L-methionine + H2O = 5-(carboxymethyl)uridine(34) in tRNA + 5'-deoxyadenosine + L-methionine + CoA + 2 H(+)</text>
        <dbReference type="Rhea" id="RHEA:61020"/>
        <dbReference type="Rhea" id="RHEA-COMP:10407"/>
        <dbReference type="Rhea" id="RHEA-COMP:11727"/>
        <dbReference type="ChEBI" id="CHEBI:15377"/>
        <dbReference type="ChEBI" id="CHEBI:15378"/>
        <dbReference type="ChEBI" id="CHEBI:17319"/>
        <dbReference type="ChEBI" id="CHEBI:57287"/>
        <dbReference type="ChEBI" id="CHEBI:57288"/>
        <dbReference type="ChEBI" id="CHEBI:57844"/>
        <dbReference type="ChEBI" id="CHEBI:59789"/>
        <dbReference type="ChEBI" id="CHEBI:65315"/>
        <dbReference type="ChEBI" id="CHEBI:74882"/>
        <dbReference type="EC" id="2.3.1.311"/>
    </reaction>
    <physiologicalReaction direction="left-to-right" evidence="13">
        <dbReference type="Rhea" id="RHEA:61021"/>
    </physiologicalReaction>
</comment>
<keyword evidence="7" id="KW-0479">Metal-binding</keyword>
<dbReference type="GO" id="GO:0051539">
    <property type="term" value="F:4 iron, 4 sulfur cluster binding"/>
    <property type="evidence" value="ECO:0007669"/>
    <property type="project" value="UniProtKB-KW"/>
</dbReference>
<keyword evidence="10" id="KW-0411">Iron-sulfur</keyword>
<dbReference type="InterPro" id="IPR016181">
    <property type="entry name" value="Acyl_CoA_acyltransferase"/>
</dbReference>
<dbReference type="SMR" id="A0A1V0SKT9"/>
<dbReference type="EMBL" id="KY684112">
    <property type="protein sequence ID" value="ARF12340.1"/>
    <property type="molecule type" value="Genomic_DNA"/>
</dbReference>
<comment type="cofactor">
    <cofactor evidence="1">
        <name>[4Fe-4S] cluster</name>
        <dbReference type="ChEBI" id="CHEBI:49883"/>
    </cofactor>
</comment>
<dbReference type="CDD" id="cd04301">
    <property type="entry name" value="NAT_SF"/>
    <property type="match status" value="1"/>
</dbReference>
<evidence type="ECO:0000256" key="1">
    <source>
        <dbReference type="ARBA" id="ARBA00001966"/>
    </source>
</evidence>
<keyword evidence="9" id="KW-0408">Iron</keyword>
<dbReference type="InterPro" id="IPR034687">
    <property type="entry name" value="ELP3-like"/>
</dbReference>
<dbReference type="PANTHER" id="PTHR11135:SF2">
    <property type="entry name" value="ELONGATOR COMPLEX PROTEIN 3"/>
    <property type="match status" value="1"/>
</dbReference>
<name>A0A1V0SKT9_9VIRU</name>
<evidence type="ECO:0000259" key="15">
    <source>
        <dbReference type="SMART" id="SM00729"/>
    </source>
</evidence>
<keyword evidence="5" id="KW-0820">tRNA-binding</keyword>
<keyword evidence="14" id="KW-1133">Transmembrane helix</keyword>
<protein>
    <recommendedName>
        <fullName evidence="12">tRNA carboxymethyluridine synthase</fullName>
        <ecNumber evidence="12">2.3.1.311</ecNumber>
    </recommendedName>
</protein>
<dbReference type="SFLD" id="SFLDF00344">
    <property type="entry name" value="ELP3-like"/>
    <property type="match status" value="1"/>
</dbReference>
<evidence type="ECO:0000256" key="6">
    <source>
        <dbReference type="ARBA" id="ARBA00022691"/>
    </source>
</evidence>
<dbReference type="Pfam" id="PF04055">
    <property type="entry name" value="Radical_SAM"/>
    <property type="match status" value="1"/>
</dbReference>
<dbReference type="SFLD" id="SFLDS00029">
    <property type="entry name" value="Radical_SAM"/>
    <property type="match status" value="1"/>
</dbReference>
<reference evidence="16" key="1">
    <citation type="journal article" date="2017" name="Science">
        <title>Giant viruses with an expanded complement of translation system components.</title>
        <authorList>
            <person name="Schulz F."/>
            <person name="Yutin N."/>
            <person name="Ivanova N.N."/>
            <person name="Ortega D.R."/>
            <person name="Lee T.K."/>
            <person name="Vierheilig J."/>
            <person name="Daims H."/>
            <person name="Horn M."/>
            <person name="Wagner M."/>
            <person name="Jensen G.J."/>
            <person name="Kyrpides N.C."/>
            <person name="Koonin E.V."/>
            <person name="Woyke T."/>
        </authorList>
    </citation>
    <scope>NUCLEOTIDE SEQUENCE</scope>
    <source>
        <strain evidence="16">KNV1</strain>
    </source>
</reference>
<dbReference type="GO" id="GO:0002926">
    <property type="term" value="P:tRNA wobble base 5-methoxycarbonylmethyl-2-thiouridinylation"/>
    <property type="evidence" value="ECO:0007669"/>
    <property type="project" value="TreeGrafter"/>
</dbReference>
<dbReference type="GO" id="GO:0106261">
    <property type="term" value="F:tRNA uridine(34) acetyltransferase activity"/>
    <property type="evidence" value="ECO:0007669"/>
    <property type="project" value="UniProtKB-EC"/>
</dbReference>
<evidence type="ECO:0000256" key="12">
    <source>
        <dbReference type="ARBA" id="ARBA00044771"/>
    </source>
</evidence>
<feature type="domain" description="Elp3/MiaA/NifB-like radical SAM core" evidence="15">
    <location>
        <begin position="134"/>
        <end position="390"/>
    </location>
</feature>
<dbReference type="SUPFAM" id="SSF102114">
    <property type="entry name" value="Radical SAM enzymes"/>
    <property type="match status" value="1"/>
</dbReference>
<evidence type="ECO:0000256" key="13">
    <source>
        <dbReference type="ARBA" id="ARBA00047372"/>
    </source>
</evidence>
<evidence type="ECO:0000256" key="5">
    <source>
        <dbReference type="ARBA" id="ARBA00022555"/>
    </source>
</evidence>
<dbReference type="InterPro" id="IPR006638">
    <property type="entry name" value="Elp3/MiaA/NifB-like_rSAM"/>
</dbReference>
<evidence type="ECO:0000256" key="9">
    <source>
        <dbReference type="ARBA" id="ARBA00023004"/>
    </source>
</evidence>
<dbReference type="GO" id="GO:0033588">
    <property type="term" value="C:elongator holoenzyme complex"/>
    <property type="evidence" value="ECO:0007669"/>
    <property type="project" value="TreeGrafter"/>
</dbReference>
<dbReference type="SFLD" id="SFLDG01086">
    <property type="entry name" value="elongater_protein-like"/>
    <property type="match status" value="1"/>
</dbReference>
<accession>A0A1V0SKT9</accession>
<keyword evidence="11" id="KW-0012">Acyltransferase</keyword>
<organism evidence="16">
    <name type="scientific">Klosneuvirus KNV1</name>
    <dbReference type="NCBI Taxonomy" id="1977640"/>
    <lineage>
        <taxon>Viruses</taxon>
        <taxon>Varidnaviria</taxon>
        <taxon>Bamfordvirae</taxon>
        <taxon>Nucleocytoviricota</taxon>
        <taxon>Megaviricetes</taxon>
        <taxon>Imitervirales</taxon>
        <taxon>Mimiviridae</taxon>
        <taxon>Klosneuvirinae</taxon>
        <taxon>Klosneuvirus</taxon>
    </lineage>
</organism>